<keyword evidence="13" id="KW-1185">Reference proteome</keyword>
<dbReference type="Gene3D" id="3.90.550.10">
    <property type="entry name" value="Spore Coat Polysaccharide Biosynthesis Protein SpsA, Chain A"/>
    <property type="match status" value="1"/>
</dbReference>
<name>A0A9D4THI4_CHLVU</name>
<feature type="transmembrane region" description="Helical" evidence="11">
    <location>
        <begin position="460"/>
        <end position="480"/>
    </location>
</feature>
<evidence type="ECO:0000256" key="10">
    <source>
        <dbReference type="ARBA" id="ARBA00023136"/>
    </source>
</evidence>
<feature type="transmembrane region" description="Helical" evidence="11">
    <location>
        <begin position="412"/>
        <end position="432"/>
    </location>
</feature>
<evidence type="ECO:0000256" key="9">
    <source>
        <dbReference type="ARBA" id="ARBA00022989"/>
    </source>
</evidence>
<dbReference type="PANTHER" id="PTHR12726:SF0">
    <property type="entry name" value="CERAMIDE GLUCOSYLTRANSFERASE"/>
    <property type="match status" value="1"/>
</dbReference>
<feature type="transmembrane region" description="Helical" evidence="11">
    <location>
        <begin position="34"/>
        <end position="55"/>
    </location>
</feature>
<dbReference type="EMBL" id="SIDB01000011">
    <property type="protein sequence ID" value="KAI3425799.1"/>
    <property type="molecule type" value="Genomic_DNA"/>
</dbReference>
<dbReference type="GO" id="GO:0016020">
    <property type="term" value="C:membrane"/>
    <property type="evidence" value="ECO:0007669"/>
    <property type="project" value="UniProtKB-SubCell"/>
</dbReference>
<evidence type="ECO:0000256" key="3">
    <source>
        <dbReference type="ARBA" id="ARBA00004991"/>
    </source>
</evidence>
<evidence type="ECO:0000256" key="11">
    <source>
        <dbReference type="SAM" id="Phobius"/>
    </source>
</evidence>
<evidence type="ECO:0000256" key="2">
    <source>
        <dbReference type="ARBA" id="ARBA00004760"/>
    </source>
</evidence>
<dbReference type="SUPFAM" id="SSF53448">
    <property type="entry name" value="Nucleotide-diphospho-sugar transferases"/>
    <property type="match status" value="1"/>
</dbReference>
<comment type="pathway">
    <text evidence="3">Sphingolipid metabolism.</text>
</comment>
<feature type="transmembrane region" description="Helical" evidence="11">
    <location>
        <begin position="350"/>
        <end position="370"/>
    </location>
</feature>
<evidence type="ECO:0000256" key="7">
    <source>
        <dbReference type="ARBA" id="ARBA00022679"/>
    </source>
</evidence>
<dbReference type="OrthoDB" id="1483400at2759"/>
<dbReference type="Pfam" id="PF13506">
    <property type="entry name" value="Glyco_transf_21"/>
    <property type="match status" value="1"/>
</dbReference>
<keyword evidence="8 11" id="KW-0812">Transmembrane</keyword>
<evidence type="ECO:0000256" key="6">
    <source>
        <dbReference type="ARBA" id="ARBA00022676"/>
    </source>
</evidence>
<evidence type="ECO:0000256" key="1">
    <source>
        <dbReference type="ARBA" id="ARBA00004141"/>
    </source>
</evidence>
<comment type="caution">
    <text evidence="12">The sequence shown here is derived from an EMBL/GenBank/DDBJ whole genome shotgun (WGS) entry which is preliminary data.</text>
</comment>
<dbReference type="AlphaFoldDB" id="A0A9D4THI4"/>
<reference evidence="12" key="2">
    <citation type="submission" date="2020-11" db="EMBL/GenBank/DDBJ databases">
        <authorList>
            <person name="Cecchin M."/>
            <person name="Marcolungo L."/>
            <person name="Rossato M."/>
            <person name="Girolomoni L."/>
            <person name="Cosentino E."/>
            <person name="Cuine S."/>
            <person name="Li-Beisson Y."/>
            <person name="Delledonne M."/>
            <person name="Ballottari M."/>
        </authorList>
    </citation>
    <scope>NUCLEOTIDE SEQUENCE</scope>
    <source>
        <strain evidence="12">211/11P</strain>
        <tissue evidence="12">Whole cell</tissue>
    </source>
</reference>
<feature type="transmembrane region" description="Helical" evidence="11">
    <location>
        <begin position="376"/>
        <end position="400"/>
    </location>
</feature>
<dbReference type="InterPro" id="IPR025993">
    <property type="entry name" value="Ceramide_glucosylTrfase"/>
</dbReference>
<sequence>MLPLPVLLKRIVSVLSLVVEGGNAILCHPLVTALQFHGIWLVVLLGTLWVIAGKARLREVQRQRRHALERRLGNSNSHGIPASLADEQEAGQAKLPPVTVVLPVRGCRSHSMDNWRSVLHLNYGGSLEFVFVLEDKTDPAHAVISALIRELQGRRPVRVQSAGFAEHTSQKIHNLLAGIRQASADSQYVLCLDDDVLLHPGLLASLIRDMEADPGLFMATGYPFDVPAGDAGLLSYAALSYHLPLIVPFSVKERIEFVWGGCMLFRTAEMRHDSRGVLRAWADGGYSDDLTVASQCTEQQLTIYCPGYSIFPQWIEGDYPVRRYWNYLRRQLYVMDTYSNAHNRRTNHGLAAFHAFASWSVVLPATTVMLRLALWFLAILLLPTQQVYGGPGGGGSYLWLRLFGIDRCPWSLVSLAAFSLSIVYLMLALRWMTSTVMDLFCALNPKLKRQQLDTFCWPKLWLGFYVNNAVIPLCIAYTFLTKHIDWSGIRYWRQGGRVVRVVHSQLQP</sequence>
<dbReference type="GO" id="GO:0006679">
    <property type="term" value="P:glucosylceramide biosynthetic process"/>
    <property type="evidence" value="ECO:0007669"/>
    <property type="project" value="TreeGrafter"/>
</dbReference>
<evidence type="ECO:0000256" key="5">
    <source>
        <dbReference type="ARBA" id="ARBA00012699"/>
    </source>
</evidence>
<evidence type="ECO:0000313" key="12">
    <source>
        <dbReference type="EMBL" id="KAI3425799.1"/>
    </source>
</evidence>
<evidence type="ECO:0000256" key="4">
    <source>
        <dbReference type="ARBA" id="ARBA00006739"/>
    </source>
</evidence>
<reference evidence="12" key="1">
    <citation type="journal article" date="2019" name="Plant J.">
        <title>Chlorella vulgaris genome assembly and annotation reveals the molecular basis for metabolic acclimation to high light conditions.</title>
        <authorList>
            <person name="Cecchin M."/>
            <person name="Marcolungo L."/>
            <person name="Rossato M."/>
            <person name="Girolomoni L."/>
            <person name="Cosentino E."/>
            <person name="Cuine S."/>
            <person name="Li-Beisson Y."/>
            <person name="Delledonne M."/>
            <person name="Ballottari M."/>
        </authorList>
    </citation>
    <scope>NUCLEOTIDE SEQUENCE</scope>
    <source>
        <strain evidence="12">211/11P</strain>
    </source>
</reference>
<proteinExistence type="inferred from homology"/>
<keyword evidence="9 11" id="KW-1133">Transmembrane helix</keyword>
<dbReference type="PANTHER" id="PTHR12726">
    <property type="entry name" value="CERAMIDE GLUCOSYLTRANSFERASE"/>
    <property type="match status" value="1"/>
</dbReference>
<gene>
    <name evidence="12" type="ORF">D9Q98_007774</name>
</gene>
<keyword evidence="7" id="KW-0808">Transferase</keyword>
<comment type="similarity">
    <text evidence="4">Belongs to the glycosyltransferase 2 family.</text>
</comment>
<protein>
    <recommendedName>
        <fullName evidence="5">ceramide glucosyltransferase</fullName>
        <ecNumber evidence="5">2.4.1.80</ecNumber>
    </recommendedName>
</protein>
<dbReference type="EC" id="2.4.1.80" evidence="5"/>
<comment type="pathway">
    <text evidence="2">Lipid metabolism; sphingolipid metabolism.</text>
</comment>
<organism evidence="12 13">
    <name type="scientific">Chlorella vulgaris</name>
    <name type="common">Green alga</name>
    <dbReference type="NCBI Taxonomy" id="3077"/>
    <lineage>
        <taxon>Eukaryota</taxon>
        <taxon>Viridiplantae</taxon>
        <taxon>Chlorophyta</taxon>
        <taxon>core chlorophytes</taxon>
        <taxon>Trebouxiophyceae</taxon>
        <taxon>Chlorellales</taxon>
        <taxon>Chlorellaceae</taxon>
        <taxon>Chlorella clade</taxon>
        <taxon>Chlorella</taxon>
    </lineage>
</organism>
<keyword evidence="6" id="KW-0328">Glycosyltransferase</keyword>
<comment type="subcellular location">
    <subcellularLocation>
        <location evidence="1">Membrane</location>
        <topology evidence="1">Multi-pass membrane protein</topology>
    </subcellularLocation>
</comment>
<keyword evidence="10 11" id="KW-0472">Membrane</keyword>
<accession>A0A9D4THI4</accession>
<evidence type="ECO:0000313" key="13">
    <source>
        <dbReference type="Proteomes" id="UP001055712"/>
    </source>
</evidence>
<dbReference type="Proteomes" id="UP001055712">
    <property type="component" value="Unassembled WGS sequence"/>
</dbReference>
<dbReference type="InterPro" id="IPR029044">
    <property type="entry name" value="Nucleotide-diphossugar_trans"/>
</dbReference>
<dbReference type="GO" id="GO:0008120">
    <property type="term" value="F:ceramide glucosyltransferase activity"/>
    <property type="evidence" value="ECO:0007669"/>
    <property type="project" value="UniProtKB-EC"/>
</dbReference>
<evidence type="ECO:0000256" key="8">
    <source>
        <dbReference type="ARBA" id="ARBA00022692"/>
    </source>
</evidence>